<dbReference type="Pfam" id="PF09369">
    <property type="entry name" value="MZB"/>
    <property type="match status" value="1"/>
</dbReference>
<proteinExistence type="predicted"/>
<dbReference type="AlphaFoldDB" id="A0A517PPX9"/>
<evidence type="ECO:0000313" key="3">
    <source>
        <dbReference type="Proteomes" id="UP000320421"/>
    </source>
</evidence>
<dbReference type="RefSeq" id="WP_145185713.1">
    <property type="nucleotide sequence ID" value="NZ_CP036266.1"/>
</dbReference>
<dbReference type="Proteomes" id="UP000320421">
    <property type="component" value="Chromosome"/>
</dbReference>
<name>A0A517PPX9_9PLAN</name>
<sequence length="611" mass="68742">MSRRQQKKAPGQVRQSQLITSFGPGAMMDLPDHSVLISGLDAWSSGGEEIIEPRLTDKLKELFDPPLQILRLFTPPPDSEDPTAPQTGITAWQFPEWFITQDVDREASQGAVRARMLVPRRMLTKGKFVDDNRKKRSVVPVRFVRACRSGHIGDIDWYTFSHFHETDCRRPLWIEEVGTSGDIAEVYVRCECGSRRPLAEAVGFSAGALGHCDGARPWLGPYAWEQCNELNRLLIRQASNAYFSQLMSVISLPDRNENLHEAVKSAWDFIGEVEDTEMLKYERKKSKVHALLEDFRDEEVFAEVKVIRGETPQIPKSVKQAEMETLIASKDELGDDKPDGNFFARTLPREVWGQPWMNSVERVVLVHRLREVMAQVGFTRFEAVSPDIDGELEIGVRRAALAREITWLPAVENRGEGVFIQFSSDAVEKWVAREDVIARGTRLLAGYDAWKAEHHGATKKFVETGGLLPYVLFHSFSHMLVTAVSLECGYPASSIRERIYTIPDVGYGILLYTGTSDAEGTLGGLVQVGRRIHEHVRNALEMGELCSNDPVCAQHEPANMHERRFLHGAACHGCLLISETSCEQHNEFLDRALVVPTVDNLGTEFFKMAAE</sequence>
<dbReference type="EMBL" id="CP036266">
    <property type="protein sequence ID" value="QDT21419.1"/>
    <property type="molecule type" value="Genomic_DNA"/>
</dbReference>
<protein>
    <recommendedName>
        <fullName evidence="1">MrfA-like Zn-binding domain-containing protein</fullName>
    </recommendedName>
</protein>
<reference evidence="2 3" key="1">
    <citation type="submission" date="2019-02" db="EMBL/GenBank/DDBJ databases">
        <title>Deep-cultivation of Planctomycetes and their phenomic and genomic characterization uncovers novel biology.</title>
        <authorList>
            <person name="Wiegand S."/>
            <person name="Jogler M."/>
            <person name="Boedeker C."/>
            <person name="Pinto D."/>
            <person name="Vollmers J."/>
            <person name="Rivas-Marin E."/>
            <person name="Kohn T."/>
            <person name="Peeters S.H."/>
            <person name="Heuer A."/>
            <person name="Rast P."/>
            <person name="Oberbeckmann S."/>
            <person name="Bunk B."/>
            <person name="Jeske O."/>
            <person name="Meyerdierks A."/>
            <person name="Storesund J.E."/>
            <person name="Kallscheuer N."/>
            <person name="Luecker S."/>
            <person name="Lage O.M."/>
            <person name="Pohl T."/>
            <person name="Merkel B.J."/>
            <person name="Hornburger P."/>
            <person name="Mueller R.-W."/>
            <person name="Bruemmer F."/>
            <person name="Labrenz M."/>
            <person name="Spormann A.M."/>
            <person name="Op den Camp H."/>
            <person name="Overmann J."/>
            <person name="Amann R."/>
            <person name="Jetten M.S.M."/>
            <person name="Mascher T."/>
            <person name="Medema M.H."/>
            <person name="Devos D.P."/>
            <person name="Kaster A.-K."/>
            <person name="Ovreas L."/>
            <person name="Rohde M."/>
            <person name="Galperin M.Y."/>
            <person name="Jogler C."/>
        </authorList>
    </citation>
    <scope>NUCLEOTIDE SEQUENCE [LARGE SCALE GENOMIC DNA]</scope>
    <source>
        <strain evidence="2 3">HG66A1</strain>
    </source>
</reference>
<accession>A0A517PPX9</accession>
<keyword evidence="3" id="KW-1185">Reference proteome</keyword>
<evidence type="ECO:0000259" key="1">
    <source>
        <dbReference type="Pfam" id="PF09369"/>
    </source>
</evidence>
<feature type="domain" description="MrfA-like Zn-binding" evidence="1">
    <location>
        <begin position="476"/>
        <end position="575"/>
    </location>
</feature>
<dbReference type="InterPro" id="IPR018973">
    <property type="entry name" value="MZB"/>
</dbReference>
<dbReference type="OrthoDB" id="9134227at2"/>
<gene>
    <name evidence="2" type="ORF">HG66A1_32200</name>
</gene>
<dbReference type="InterPro" id="IPR047721">
    <property type="entry name" value="DrmB"/>
</dbReference>
<organism evidence="2 3">
    <name type="scientific">Gimesia chilikensis</name>
    <dbReference type="NCBI Taxonomy" id="2605989"/>
    <lineage>
        <taxon>Bacteria</taxon>
        <taxon>Pseudomonadati</taxon>
        <taxon>Planctomycetota</taxon>
        <taxon>Planctomycetia</taxon>
        <taxon>Planctomycetales</taxon>
        <taxon>Planctomycetaceae</taxon>
        <taxon>Gimesia</taxon>
    </lineage>
</organism>
<evidence type="ECO:0000313" key="2">
    <source>
        <dbReference type="EMBL" id="QDT21419.1"/>
    </source>
</evidence>
<dbReference type="NCBIfam" id="NF038324">
    <property type="entry name" value="DrmB_fam"/>
    <property type="match status" value="1"/>
</dbReference>